<feature type="region of interest" description="Disordered" evidence="1">
    <location>
        <begin position="184"/>
        <end position="203"/>
    </location>
</feature>
<gene>
    <name evidence="2" type="ORF">NCGR_LOCUS34417</name>
</gene>
<dbReference type="Proteomes" id="UP000604825">
    <property type="component" value="Unassembled WGS sequence"/>
</dbReference>
<proteinExistence type="predicted"/>
<reference evidence="2" key="1">
    <citation type="submission" date="2020-10" db="EMBL/GenBank/DDBJ databases">
        <authorList>
            <person name="Han B."/>
            <person name="Lu T."/>
            <person name="Zhao Q."/>
            <person name="Huang X."/>
            <person name="Zhao Y."/>
        </authorList>
    </citation>
    <scope>NUCLEOTIDE SEQUENCE</scope>
</reference>
<comment type="caution">
    <text evidence="2">The sequence shown here is derived from an EMBL/GenBank/DDBJ whole genome shotgun (WGS) entry which is preliminary data.</text>
</comment>
<feature type="region of interest" description="Disordered" evidence="1">
    <location>
        <begin position="617"/>
        <end position="663"/>
    </location>
</feature>
<accession>A0A811Q3J8</accession>
<dbReference type="AlphaFoldDB" id="A0A811Q3J8"/>
<evidence type="ECO:0000256" key="1">
    <source>
        <dbReference type="SAM" id="MobiDB-lite"/>
    </source>
</evidence>
<feature type="region of interest" description="Disordered" evidence="1">
    <location>
        <begin position="269"/>
        <end position="309"/>
    </location>
</feature>
<organism evidence="2 3">
    <name type="scientific">Miscanthus lutarioriparius</name>
    <dbReference type="NCBI Taxonomy" id="422564"/>
    <lineage>
        <taxon>Eukaryota</taxon>
        <taxon>Viridiplantae</taxon>
        <taxon>Streptophyta</taxon>
        <taxon>Embryophyta</taxon>
        <taxon>Tracheophyta</taxon>
        <taxon>Spermatophyta</taxon>
        <taxon>Magnoliopsida</taxon>
        <taxon>Liliopsida</taxon>
        <taxon>Poales</taxon>
        <taxon>Poaceae</taxon>
        <taxon>PACMAD clade</taxon>
        <taxon>Panicoideae</taxon>
        <taxon>Andropogonodae</taxon>
        <taxon>Andropogoneae</taxon>
        <taxon>Saccharinae</taxon>
        <taxon>Miscanthus</taxon>
    </lineage>
</organism>
<sequence>MPRPRPRQRHPWAAAPRRQRLQEQLFTGCSSDRSVRVRTRSPPAYRQAGAMDAEPLDGGVAGLARLQGQHVGGATCCTPPTTGNVAIPAHRLPTGAPGLPLLASDTSRNLTVPGPPLRQSPAARLMAMDGGDAAHGSPVYVPVSDLWYTGRMQQQRPTPVQQEVVFGPGVQLDDPVAHEIEAAHRGQNGSPDSARFSDDGQVDDISDHVTRMDIDTAAAAQVDAPTPADSLPVAGGRDLGASTAAFRGGGGHQSSDICRGLFRDIPDPLLPAPAVSPPRPASTRTVRQRKTMEAKRSSMRLVAEPSSVPVSQRAQQKLMRELDFLNSQETEPDAAVTAYVDMYGDDLPKHAVKAIRAATRMGNKKLAKVLAALAKEADAADMEVQWMITAADREVVASVINETKLHAIDGFLAMEFLGPKFSSNFEYLSADDTRGGVLIAWDQDFVSGAAVDCKSYCLSVEITLRQTNTAFTIIAVYGPTNHAEKDDFLQPHRMAVFRFEHFWTRVPGFLEIVQAAWSMPHADKEQLAYCYFQTVLGTKLNRRHTLDWDSMELGQIDDDNLDQPFSLEEIKDAVDDLPTEKAPGPDGFTDSGDICWKKSGVPTNILGIAINPRPIKGGTLPKGGGQFKIETGRMAREAPKYSRQKGTGQISPELNPDLSVDRP</sequence>
<feature type="compositionally biased region" description="Pro residues" evidence="1">
    <location>
        <begin position="269"/>
        <end position="280"/>
    </location>
</feature>
<name>A0A811Q3J8_9POAL</name>
<evidence type="ECO:0000313" key="2">
    <source>
        <dbReference type="EMBL" id="CAD6250643.1"/>
    </source>
</evidence>
<protein>
    <submittedName>
        <fullName evidence="2">Uncharacterized protein</fullName>
    </submittedName>
</protein>
<dbReference type="EMBL" id="CAJGYO010000008">
    <property type="protein sequence ID" value="CAD6250643.1"/>
    <property type="molecule type" value="Genomic_DNA"/>
</dbReference>
<dbReference type="OrthoDB" id="695430at2759"/>
<keyword evidence="3" id="KW-1185">Reference proteome</keyword>
<evidence type="ECO:0000313" key="3">
    <source>
        <dbReference type="Proteomes" id="UP000604825"/>
    </source>
</evidence>
<feature type="compositionally biased region" description="Basic and acidic residues" evidence="1">
    <location>
        <begin position="630"/>
        <end position="640"/>
    </location>
</feature>